<dbReference type="GO" id="GO:0005737">
    <property type="term" value="C:cytoplasm"/>
    <property type="evidence" value="ECO:0007669"/>
    <property type="project" value="UniProtKB-ARBA"/>
</dbReference>
<reference evidence="7 8" key="1">
    <citation type="journal article" date="2011" name="Stand. Genomic Sci.">
        <title>Complete genome sequence of the thermophilic sulfur-reducer Hippea maritima type strain (MH(2)).</title>
        <authorList>
            <person name="Huntemann M."/>
            <person name="Lu M."/>
            <person name="Nolan M."/>
            <person name="Lapidus A."/>
            <person name="Lucas S."/>
            <person name="Hammon N."/>
            <person name="Deshpande S."/>
            <person name="Cheng J.F."/>
            <person name="Tapia R."/>
            <person name="Han C."/>
            <person name="Goodwin L."/>
            <person name="Pitluck S."/>
            <person name="Liolios K."/>
            <person name="Pagani I."/>
            <person name="Ivanova N."/>
            <person name="Ovchinikova G."/>
            <person name="Pati A."/>
            <person name="Chen A."/>
            <person name="Palaniappan K."/>
            <person name="Land M."/>
            <person name="Hauser L."/>
            <person name="Jeffries C.D."/>
            <person name="Detter J.C."/>
            <person name="Brambilla E.M."/>
            <person name="Rohde M."/>
            <person name="Spring S."/>
            <person name="Goker M."/>
            <person name="Woyke T."/>
            <person name="Bristow J."/>
            <person name="Eisen J.A."/>
            <person name="Markowitz V."/>
            <person name="Hugenholtz P."/>
            <person name="Kyrpides N.C."/>
            <person name="Klenk H.P."/>
            <person name="Mavromatis K."/>
        </authorList>
    </citation>
    <scope>NUCLEOTIDE SEQUENCE [LARGE SCALE GENOMIC DNA]</scope>
    <source>
        <strain evidence="8">ATCC 700847 / DSM 10411 / MH2</strain>
    </source>
</reference>
<comment type="function">
    <text evidence="4 6">Binds together with bS18 to 16S ribosomal RNA.</text>
</comment>
<reference evidence="8" key="2">
    <citation type="submission" date="2011-03" db="EMBL/GenBank/DDBJ databases">
        <title>The complete genome of Hippea maritima DSM 10411.</title>
        <authorList>
            <consortium name="US DOE Joint Genome Institute (JGI-PGF)"/>
            <person name="Lucas S."/>
            <person name="Copeland A."/>
            <person name="Lapidus A."/>
            <person name="Bruce D."/>
            <person name="Goodwin L."/>
            <person name="Pitluck S."/>
            <person name="Peters L."/>
            <person name="Kyrpides N."/>
            <person name="Mavromatis K."/>
            <person name="Pagani I."/>
            <person name="Ivanova N."/>
            <person name="Mikhailova N."/>
            <person name="Lu M."/>
            <person name="Detter J.C."/>
            <person name="Tapia R."/>
            <person name="Han C."/>
            <person name="Land M."/>
            <person name="Hauser L."/>
            <person name="Markowitz V."/>
            <person name="Cheng J.-F."/>
            <person name="Hugenholtz P."/>
            <person name="Woyke T."/>
            <person name="Wu D."/>
            <person name="Spring S."/>
            <person name="Schroeder M."/>
            <person name="Brambilla E."/>
            <person name="Klenk H.-P."/>
            <person name="Eisen J.A."/>
        </authorList>
    </citation>
    <scope>NUCLEOTIDE SEQUENCE [LARGE SCALE GENOMIC DNA]</scope>
    <source>
        <strain evidence="8">ATCC 700847 / DSM 10411 / MH2</strain>
    </source>
</reference>
<evidence type="ECO:0000313" key="8">
    <source>
        <dbReference type="Proteomes" id="UP000008139"/>
    </source>
</evidence>
<dbReference type="GO" id="GO:0070181">
    <property type="term" value="F:small ribosomal subunit rRNA binding"/>
    <property type="evidence" value="ECO:0007669"/>
    <property type="project" value="TreeGrafter"/>
</dbReference>
<dbReference type="KEGG" id="hmr:Hipma_1584"/>
<dbReference type="SUPFAM" id="SSF54995">
    <property type="entry name" value="Ribosomal protein S6"/>
    <property type="match status" value="1"/>
</dbReference>
<dbReference type="AlphaFoldDB" id="F2LU76"/>
<accession>F2LU76</accession>
<dbReference type="PANTHER" id="PTHR21011">
    <property type="entry name" value="MITOCHONDRIAL 28S RIBOSOMAL PROTEIN S6"/>
    <property type="match status" value="1"/>
</dbReference>
<dbReference type="GO" id="GO:1990904">
    <property type="term" value="C:ribonucleoprotein complex"/>
    <property type="evidence" value="ECO:0007669"/>
    <property type="project" value="UniProtKB-KW"/>
</dbReference>
<keyword evidence="2 6" id="KW-0689">Ribosomal protein</keyword>
<dbReference type="InterPro" id="IPR014717">
    <property type="entry name" value="Transl_elong_EF1B/ribsomal_bS6"/>
</dbReference>
<evidence type="ECO:0000256" key="6">
    <source>
        <dbReference type="HAMAP-Rule" id="MF_00360"/>
    </source>
</evidence>
<dbReference type="GO" id="GO:0005840">
    <property type="term" value="C:ribosome"/>
    <property type="evidence" value="ECO:0007669"/>
    <property type="project" value="UniProtKB-KW"/>
</dbReference>
<dbReference type="GO" id="GO:0003735">
    <property type="term" value="F:structural constituent of ribosome"/>
    <property type="evidence" value="ECO:0007669"/>
    <property type="project" value="InterPro"/>
</dbReference>
<proteinExistence type="inferred from homology"/>
<dbReference type="EMBL" id="CP002606">
    <property type="protein sequence ID" value="AEA34539.1"/>
    <property type="molecule type" value="Genomic_DNA"/>
</dbReference>
<dbReference type="InParanoid" id="F2LU76"/>
<gene>
    <name evidence="6" type="primary">rpsF</name>
    <name evidence="7" type="ordered locus">Hipma_1584</name>
</gene>
<evidence type="ECO:0000256" key="2">
    <source>
        <dbReference type="ARBA" id="ARBA00022980"/>
    </source>
</evidence>
<dbReference type="PANTHER" id="PTHR21011:SF1">
    <property type="entry name" value="SMALL RIBOSOMAL SUBUNIT PROTEIN BS6M"/>
    <property type="match status" value="1"/>
</dbReference>
<dbReference type="NCBIfam" id="TIGR00166">
    <property type="entry name" value="S6"/>
    <property type="match status" value="1"/>
</dbReference>
<dbReference type="Gene3D" id="3.30.70.60">
    <property type="match status" value="1"/>
</dbReference>
<evidence type="ECO:0000256" key="4">
    <source>
        <dbReference type="ARBA" id="ARBA00035104"/>
    </source>
</evidence>
<organism evidence="7 8">
    <name type="scientific">Hippea maritima (strain ATCC 700847 / DSM 10411 / MH2)</name>
    <dbReference type="NCBI Taxonomy" id="760142"/>
    <lineage>
        <taxon>Bacteria</taxon>
        <taxon>Pseudomonadati</taxon>
        <taxon>Campylobacterota</taxon>
        <taxon>Desulfurellia</taxon>
        <taxon>Desulfurellales</taxon>
        <taxon>Hippeaceae</taxon>
        <taxon>Hippea</taxon>
    </lineage>
</organism>
<name>F2LU76_HIPMA</name>
<dbReference type="HOGENOM" id="CLU_113441_4_1_7"/>
<keyword evidence="3 6" id="KW-0687">Ribonucleoprotein</keyword>
<dbReference type="InterPro" id="IPR020814">
    <property type="entry name" value="Ribosomal_S6_plastid/chlpt"/>
</dbReference>
<keyword evidence="8" id="KW-1185">Reference proteome</keyword>
<protein>
    <recommendedName>
        <fullName evidence="5 6">Small ribosomal subunit protein bS6</fullName>
    </recommendedName>
</protein>
<evidence type="ECO:0000256" key="3">
    <source>
        <dbReference type="ARBA" id="ARBA00023274"/>
    </source>
</evidence>
<dbReference type="RefSeq" id="WP_013682568.1">
    <property type="nucleotide sequence ID" value="NC_015318.1"/>
</dbReference>
<dbReference type="eggNOG" id="COG0360">
    <property type="taxonomic scope" value="Bacteria"/>
</dbReference>
<dbReference type="Proteomes" id="UP000008139">
    <property type="component" value="Chromosome"/>
</dbReference>
<dbReference type="FunCoup" id="F2LU76">
    <property type="interactions" value="459"/>
</dbReference>
<evidence type="ECO:0000256" key="1">
    <source>
        <dbReference type="ARBA" id="ARBA00009512"/>
    </source>
</evidence>
<dbReference type="CDD" id="cd00473">
    <property type="entry name" value="bS6"/>
    <property type="match status" value="1"/>
</dbReference>
<evidence type="ECO:0000313" key="7">
    <source>
        <dbReference type="EMBL" id="AEA34539.1"/>
    </source>
</evidence>
<dbReference type="InterPro" id="IPR000529">
    <property type="entry name" value="Ribosomal_bS6"/>
</dbReference>
<dbReference type="Pfam" id="PF01250">
    <property type="entry name" value="Ribosomal_S6"/>
    <property type="match status" value="1"/>
</dbReference>
<keyword evidence="6" id="KW-0699">rRNA-binding</keyword>
<dbReference type="STRING" id="760142.Hipma_1584"/>
<dbReference type="HAMAP" id="MF_00360">
    <property type="entry name" value="Ribosomal_bS6"/>
    <property type="match status" value="1"/>
</dbReference>
<keyword evidence="6" id="KW-0694">RNA-binding</keyword>
<dbReference type="InterPro" id="IPR035980">
    <property type="entry name" value="Ribosomal_bS6_sf"/>
</dbReference>
<dbReference type="GO" id="GO:0006412">
    <property type="term" value="P:translation"/>
    <property type="evidence" value="ECO:0007669"/>
    <property type="project" value="UniProtKB-UniRule"/>
</dbReference>
<evidence type="ECO:0000256" key="5">
    <source>
        <dbReference type="ARBA" id="ARBA00035294"/>
    </source>
</evidence>
<dbReference type="OrthoDB" id="9812702at2"/>
<comment type="similarity">
    <text evidence="1 6">Belongs to the bacterial ribosomal protein bS6 family.</text>
</comment>
<sequence length="112" mass="13462">MRYYELLYIVRPTMGEDELKAFIEGVAERIKAEGGEILKNEVWQKRSLAYPIKKFKQGYYILVHYKSEADTPKRIEEFLRLKEDVLRFITTYMLKKDIKVYENKKEEDGKSE</sequence>